<evidence type="ECO:0000313" key="2">
    <source>
        <dbReference type="EMBL" id="ADG07584.1"/>
    </source>
</evidence>
<dbReference type="RefSeq" id="WP_013076865.1">
    <property type="nucleotide sequence ID" value="NC_014098.1"/>
</dbReference>
<protein>
    <recommendedName>
        <fullName evidence="1">HNH nuclease domain-containing protein</fullName>
    </recommendedName>
</protein>
<evidence type="ECO:0000313" key="3">
    <source>
        <dbReference type="Proteomes" id="UP000002368"/>
    </source>
</evidence>
<dbReference type="STRING" id="562970.Btus_2953"/>
<dbReference type="Pfam" id="PF13391">
    <property type="entry name" value="HNH_2"/>
    <property type="match status" value="1"/>
</dbReference>
<sequence>MTITDKTRKLLWGRSGNRCVICKRELVVAGTPFDDPSIVGEECHIVSSQVNGPRYDPSFPKEQIDSYENLLLLCRTHHKMIDDQCETFTADNLRQMKANHEKWVSERLSEEDIPKKIRIRRVKENIPAFLVRLTEGNQVMKVAIGTCAFSFDHDELHSDEEVDLIADFLQLIQDIGDMGAELDASDKVRIGYELTQELKKLEEMGFFVFGAVEHQILEGGVGFATDWPVTVIRILRKDNETILHLDSENQDGEEILKR</sequence>
<dbReference type="InterPro" id="IPR003615">
    <property type="entry name" value="HNH_nuc"/>
</dbReference>
<accession>D5WVP1</accession>
<reference evidence="2 3" key="1">
    <citation type="journal article" date="2011" name="Stand. Genomic Sci.">
        <title>Complete genome sequence of the thermophilic, hydrogen-oxidizing Bacillus tusciae type strain (T2) and reclassification in the new genus, Kyrpidia gen. nov. as Kyrpidia tusciae comb. nov. and emendation of the family Alicyclobacillaceae da Costa and Rainey, 2010.</title>
        <authorList>
            <person name="Klenk H.P."/>
            <person name="Lapidus A."/>
            <person name="Chertkov O."/>
            <person name="Copeland A."/>
            <person name="Del Rio T.G."/>
            <person name="Nolan M."/>
            <person name="Lucas S."/>
            <person name="Chen F."/>
            <person name="Tice H."/>
            <person name="Cheng J.F."/>
            <person name="Han C."/>
            <person name="Bruce D."/>
            <person name="Goodwin L."/>
            <person name="Pitluck S."/>
            <person name="Pati A."/>
            <person name="Ivanova N."/>
            <person name="Mavromatis K."/>
            <person name="Daum C."/>
            <person name="Chen A."/>
            <person name="Palaniappan K."/>
            <person name="Chang Y.J."/>
            <person name="Land M."/>
            <person name="Hauser L."/>
            <person name="Jeffries C.D."/>
            <person name="Detter J.C."/>
            <person name="Rohde M."/>
            <person name="Abt B."/>
            <person name="Pukall R."/>
            <person name="Goker M."/>
            <person name="Bristow J."/>
            <person name="Markowitz V."/>
            <person name="Hugenholtz P."/>
            <person name="Eisen J.A."/>
        </authorList>
    </citation>
    <scope>NUCLEOTIDE SEQUENCE [LARGE SCALE GENOMIC DNA]</scope>
    <source>
        <strain evidence="2 3">DSM 2912</strain>
    </source>
</reference>
<dbReference type="HOGENOM" id="CLU_1168825_0_0_9"/>
<dbReference type="eggNOG" id="COG1403">
    <property type="taxonomic scope" value="Bacteria"/>
</dbReference>
<dbReference type="EMBL" id="CP002017">
    <property type="protein sequence ID" value="ADG07584.1"/>
    <property type="molecule type" value="Genomic_DNA"/>
</dbReference>
<dbReference type="KEGG" id="bts:Btus_2953"/>
<dbReference type="Proteomes" id="UP000002368">
    <property type="component" value="Chromosome"/>
</dbReference>
<organism evidence="2 3">
    <name type="scientific">Kyrpidia tusciae (strain DSM 2912 / NBRC 15312 / T2)</name>
    <name type="common">Bacillus tusciae</name>
    <dbReference type="NCBI Taxonomy" id="562970"/>
    <lineage>
        <taxon>Bacteria</taxon>
        <taxon>Bacillati</taxon>
        <taxon>Bacillota</taxon>
        <taxon>Bacilli</taxon>
        <taxon>Bacillales</taxon>
        <taxon>Alicyclobacillaceae</taxon>
        <taxon>Kyrpidia</taxon>
    </lineage>
</organism>
<gene>
    <name evidence="2" type="ordered locus">Btus_2953</name>
</gene>
<name>D5WVP1_KYRT2</name>
<proteinExistence type="predicted"/>
<dbReference type="AlphaFoldDB" id="D5WVP1"/>
<feature type="domain" description="HNH nuclease" evidence="1">
    <location>
        <begin position="19"/>
        <end position="83"/>
    </location>
</feature>
<keyword evidence="3" id="KW-1185">Reference proteome</keyword>
<evidence type="ECO:0000259" key="1">
    <source>
        <dbReference type="Pfam" id="PF13391"/>
    </source>
</evidence>